<dbReference type="RefSeq" id="WP_207896298.1">
    <property type="nucleotide sequence ID" value="NZ_SMAO01000012.1"/>
</dbReference>
<feature type="transmembrane region" description="Helical" evidence="1">
    <location>
        <begin position="82"/>
        <end position="104"/>
    </location>
</feature>
<dbReference type="AlphaFoldDB" id="A0A4R3MTD9"/>
<organism evidence="2 3">
    <name type="scientific">Thiobaca trueperi</name>
    <dbReference type="NCBI Taxonomy" id="127458"/>
    <lineage>
        <taxon>Bacteria</taxon>
        <taxon>Pseudomonadati</taxon>
        <taxon>Pseudomonadota</taxon>
        <taxon>Gammaproteobacteria</taxon>
        <taxon>Chromatiales</taxon>
        <taxon>Chromatiaceae</taxon>
        <taxon>Thiobaca</taxon>
    </lineage>
</organism>
<keyword evidence="1" id="KW-0812">Transmembrane</keyword>
<sequence length="155" mass="16982">MLYLTFKFIHLLGVVILVGNVTVTAVWKVFADRSGDPRVIAFGQHLVTLTDWSLTLGGILLIAIGGFGSALVAGINPFGSGWLIWGQVLFVLSGLIWLFILIPAQIRQARQAREFAQGGEVPETYKRDARLWIVWGIIATLPLLGATWVMVLKPA</sequence>
<proteinExistence type="predicted"/>
<name>A0A4R3MTD9_9GAMM</name>
<dbReference type="Pfam" id="PF10027">
    <property type="entry name" value="DUF2269"/>
    <property type="match status" value="1"/>
</dbReference>
<reference evidence="2 3" key="1">
    <citation type="submission" date="2019-03" db="EMBL/GenBank/DDBJ databases">
        <title>Genomic Encyclopedia of Type Strains, Phase IV (KMG-IV): sequencing the most valuable type-strain genomes for metagenomic binning, comparative biology and taxonomic classification.</title>
        <authorList>
            <person name="Goeker M."/>
        </authorList>
    </citation>
    <scope>NUCLEOTIDE SEQUENCE [LARGE SCALE GENOMIC DNA]</scope>
    <source>
        <strain evidence="2 3">DSM 13587</strain>
    </source>
</reference>
<feature type="transmembrane region" description="Helical" evidence="1">
    <location>
        <begin position="131"/>
        <end position="151"/>
    </location>
</feature>
<comment type="caution">
    <text evidence="2">The sequence shown here is derived from an EMBL/GenBank/DDBJ whole genome shotgun (WGS) entry which is preliminary data.</text>
</comment>
<keyword evidence="1" id="KW-1133">Transmembrane helix</keyword>
<evidence type="ECO:0000313" key="3">
    <source>
        <dbReference type="Proteomes" id="UP000295717"/>
    </source>
</evidence>
<gene>
    <name evidence="2" type="ORF">EDC35_11259</name>
</gene>
<keyword evidence="1" id="KW-0472">Membrane</keyword>
<evidence type="ECO:0000313" key="2">
    <source>
        <dbReference type="EMBL" id="TCT18736.1"/>
    </source>
</evidence>
<keyword evidence="3" id="KW-1185">Reference proteome</keyword>
<feature type="transmembrane region" description="Helical" evidence="1">
    <location>
        <begin position="6"/>
        <end position="31"/>
    </location>
</feature>
<accession>A0A4R3MTD9</accession>
<evidence type="ECO:0000256" key="1">
    <source>
        <dbReference type="SAM" id="Phobius"/>
    </source>
</evidence>
<protein>
    <submittedName>
        <fullName evidence="2">Putative membrane protein</fullName>
    </submittedName>
</protein>
<feature type="transmembrane region" description="Helical" evidence="1">
    <location>
        <begin position="52"/>
        <end position="76"/>
    </location>
</feature>
<dbReference type="InterPro" id="IPR018729">
    <property type="entry name" value="DUF2269_transmembrane"/>
</dbReference>
<dbReference type="Proteomes" id="UP000295717">
    <property type="component" value="Unassembled WGS sequence"/>
</dbReference>
<dbReference type="EMBL" id="SMAO01000012">
    <property type="protein sequence ID" value="TCT18736.1"/>
    <property type="molecule type" value="Genomic_DNA"/>
</dbReference>